<dbReference type="Pfam" id="PF22106">
    <property type="entry name" value="NGO1945_C"/>
    <property type="match status" value="1"/>
</dbReference>
<sequence>MSSVADKPCGFQSLQRDFAAHLRAPDINAPPANIEARRLAIYRDLIYNNIESFIASGFPVLRSLYSEERWHNMVRDFIRQHASTSPYFLQISEEFLSYLQHERGQREEDPPFLSELAHYEWVELALDINVAEIPPGLRQAGDLLESVPVVSPLVWSLSYRYPVHRIGPAFKPQEPPETPTFLLVYRGRDDKVHFMEINAVTARLLQLASEEQATGAQLLAQIAGELPQVDSGSLRTFGVTLLQKLLDNGVIAGLKA</sequence>
<organism evidence="3 4">
    <name type="scientific">Microbulbifer spongiae</name>
    <dbReference type="NCBI Taxonomy" id="2944933"/>
    <lineage>
        <taxon>Bacteria</taxon>
        <taxon>Pseudomonadati</taxon>
        <taxon>Pseudomonadota</taxon>
        <taxon>Gammaproteobacteria</taxon>
        <taxon>Cellvibrionales</taxon>
        <taxon>Microbulbiferaceae</taxon>
        <taxon>Microbulbifer</taxon>
    </lineage>
</organism>
<dbReference type="Pfam" id="PF09836">
    <property type="entry name" value="DUF2063"/>
    <property type="match status" value="1"/>
</dbReference>
<dbReference type="RefSeq" id="WP_301414899.1">
    <property type="nucleotide sequence ID" value="NZ_CP098023.1"/>
</dbReference>
<keyword evidence="3" id="KW-0238">DNA-binding</keyword>
<feature type="domain" description="Putative DNA-binding" evidence="1">
    <location>
        <begin position="14"/>
        <end position="99"/>
    </location>
</feature>
<protein>
    <submittedName>
        <fullName evidence="3">DNA-binding domain-containing protein</fullName>
    </submittedName>
</protein>
<evidence type="ECO:0000313" key="4">
    <source>
        <dbReference type="Proteomes" id="UP001321520"/>
    </source>
</evidence>
<keyword evidence="4" id="KW-1185">Reference proteome</keyword>
<dbReference type="InterPro" id="IPR018640">
    <property type="entry name" value="DUF2063"/>
</dbReference>
<evidence type="ECO:0000259" key="2">
    <source>
        <dbReference type="Pfam" id="PF22106"/>
    </source>
</evidence>
<proteinExistence type="predicted"/>
<dbReference type="Gene3D" id="3.90.930.50">
    <property type="match status" value="1"/>
</dbReference>
<name>A0ABY9EB07_9GAMM</name>
<dbReference type="InterPro" id="IPR054098">
    <property type="entry name" value="NGO1945-like_C"/>
</dbReference>
<dbReference type="EMBL" id="CP098023">
    <property type="protein sequence ID" value="WKD49111.1"/>
    <property type="molecule type" value="Genomic_DNA"/>
</dbReference>
<evidence type="ECO:0000313" key="3">
    <source>
        <dbReference type="EMBL" id="WKD49111.1"/>
    </source>
</evidence>
<evidence type="ECO:0000259" key="1">
    <source>
        <dbReference type="Pfam" id="PF09836"/>
    </source>
</evidence>
<dbReference type="Proteomes" id="UP001321520">
    <property type="component" value="Chromosome"/>
</dbReference>
<gene>
    <name evidence="3" type="ORF">M8T91_14590</name>
</gene>
<dbReference type="InterPro" id="IPR044922">
    <property type="entry name" value="DUF2063_N_sf"/>
</dbReference>
<feature type="domain" description="NGO1945-like C-terminal" evidence="2">
    <location>
        <begin position="151"/>
        <end position="246"/>
    </location>
</feature>
<accession>A0ABY9EB07</accession>
<dbReference type="Gene3D" id="1.10.150.690">
    <property type="entry name" value="DUF2063"/>
    <property type="match status" value="1"/>
</dbReference>
<dbReference type="GO" id="GO:0003677">
    <property type="term" value="F:DNA binding"/>
    <property type="evidence" value="ECO:0007669"/>
    <property type="project" value="UniProtKB-KW"/>
</dbReference>
<reference evidence="3 4" key="1">
    <citation type="submission" date="2022-05" db="EMBL/GenBank/DDBJ databases">
        <title>Microbulbifer sp. nov., isolated from sponge.</title>
        <authorList>
            <person name="Gao L."/>
        </authorList>
    </citation>
    <scope>NUCLEOTIDE SEQUENCE [LARGE SCALE GENOMIC DNA]</scope>
    <source>
        <strain evidence="3 4">MI-G</strain>
    </source>
</reference>